<accession>A0A6A6IRU2</accession>
<dbReference type="SUPFAM" id="SSF53474">
    <property type="entry name" value="alpha/beta-Hydrolases"/>
    <property type="match status" value="1"/>
</dbReference>
<evidence type="ECO:0000259" key="1">
    <source>
        <dbReference type="Pfam" id="PF00135"/>
    </source>
</evidence>
<reference evidence="2" key="1">
    <citation type="journal article" date="2020" name="Stud. Mycol.">
        <title>101 Dothideomycetes genomes: a test case for predicting lifestyles and emergence of pathogens.</title>
        <authorList>
            <person name="Haridas S."/>
            <person name="Albert R."/>
            <person name="Binder M."/>
            <person name="Bloem J."/>
            <person name="Labutti K."/>
            <person name="Salamov A."/>
            <person name="Andreopoulos B."/>
            <person name="Baker S."/>
            <person name="Barry K."/>
            <person name="Bills G."/>
            <person name="Bluhm B."/>
            <person name="Cannon C."/>
            <person name="Castanera R."/>
            <person name="Culley D."/>
            <person name="Daum C."/>
            <person name="Ezra D."/>
            <person name="Gonzalez J."/>
            <person name="Henrissat B."/>
            <person name="Kuo A."/>
            <person name="Liang C."/>
            <person name="Lipzen A."/>
            <person name="Lutzoni F."/>
            <person name="Magnuson J."/>
            <person name="Mondo S."/>
            <person name="Nolan M."/>
            <person name="Ohm R."/>
            <person name="Pangilinan J."/>
            <person name="Park H.-J."/>
            <person name="Ramirez L."/>
            <person name="Alfaro M."/>
            <person name="Sun H."/>
            <person name="Tritt A."/>
            <person name="Yoshinaga Y."/>
            <person name="Zwiers L.-H."/>
            <person name="Turgeon B."/>
            <person name="Goodwin S."/>
            <person name="Spatafora J."/>
            <person name="Crous P."/>
            <person name="Grigoriev I."/>
        </authorList>
    </citation>
    <scope>NUCLEOTIDE SEQUENCE</scope>
    <source>
        <strain evidence="2">CBS 122368</strain>
    </source>
</reference>
<keyword evidence="3" id="KW-1185">Reference proteome</keyword>
<sequence>MSQDTLRHPTLKCLLRGKPSTSTVQFRNLKYASIPGRWQDSSPNGSLRPLADGLYDATKFGPSCPQGRAGQAWDLTLVGNVSMPLGEGHGEKEWMDENECLNVNVTVPKAALEERGKAKGLPVFVWVHGGGLSIGSNSWPQYNLTRLIERSIEIGKPVIGVSINYRLGVLGFLTSRELGTDGNYGFKDQLLAFRWVKKHIAGFGGDPNNITAAAESAGGISLSTLLCADVGEGLFDRVVIMSGETTLRKPRSRAWHEEMYQDQLKLLSLQEANVGERTRILRSMPAEELQSKLPLAQHFCACVDGKFLKEDVTLSRLSNGKRRQHKPAWCKEFVIGDTAHDGTCLKTRILDNPKAFALLKSLCDRHLTSSETANLLSAYNLPAPSAEQEKHTLLELASELRFYLPTLAVHVGWKNVSPPKLARRYHFHVPNPVEGAFKGLSSHELDVTFLLQNFNEHFDERGREVAQQMADQWITFANGEDWCDVGKVVVIGNEGVVKVDEEAYDDRFRGGRGKVLESIGAQKLWKVAELWQGVRSDIGGTDTTRYDYGSAKL</sequence>
<dbReference type="RefSeq" id="XP_033688205.1">
    <property type="nucleotide sequence ID" value="XM_033824726.1"/>
</dbReference>
<protein>
    <submittedName>
        <fullName evidence="2">Para-nitrobenzyl esterase</fullName>
    </submittedName>
</protein>
<dbReference type="PANTHER" id="PTHR43142:SF5">
    <property type="entry name" value="CARBOXYLIC ESTER HYDROLASE"/>
    <property type="match status" value="1"/>
</dbReference>
<organism evidence="2 3">
    <name type="scientific">Trematosphaeria pertusa</name>
    <dbReference type="NCBI Taxonomy" id="390896"/>
    <lineage>
        <taxon>Eukaryota</taxon>
        <taxon>Fungi</taxon>
        <taxon>Dikarya</taxon>
        <taxon>Ascomycota</taxon>
        <taxon>Pezizomycotina</taxon>
        <taxon>Dothideomycetes</taxon>
        <taxon>Pleosporomycetidae</taxon>
        <taxon>Pleosporales</taxon>
        <taxon>Massarineae</taxon>
        <taxon>Trematosphaeriaceae</taxon>
        <taxon>Trematosphaeria</taxon>
    </lineage>
</organism>
<dbReference type="Gene3D" id="3.40.50.1820">
    <property type="entry name" value="alpha/beta hydrolase"/>
    <property type="match status" value="1"/>
</dbReference>
<dbReference type="AlphaFoldDB" id="A0A6A6IRU2"/>
<dbReference type="PANTHER" id="PTHR43142">
    <property type="entry name" value="CARBOXYLIC ESTER HYDROLASE"/>
    <property type="match status" value="1"/>
</dbReference>
<evidence type="ECO:0000313" key="3">
    <source>
        <dbReference type="Proteomes" id="UP000800094"/>
    </source>
</evidence>
<dbReference type="Pfam" id="PF00135">
    <property type="entry name" value="COesterase"/>
    <property type="match status" value="1"/>
</dbReference>
<gene>
    <name evidence="2" type="ORF">BU26DRAFT_449818</name>
</gene>
<proteinExistence type="predicted"/>
<dbReference type="Proteomes" id="UP000800094">
    <property type="component" value="Unassembled WGS sequence"/>
</dbReference>
<dbReference type="EMBL" id="ML987191">
    <property type="protein sequence ID" value="KAF2253201.1"/>
    <property type="molecule type" value="Genomic_DNA"/>
</dbReference>
<dbReference type="InterPro" id="IPR002018">
    <property type="entry name" value="CarbesteraseB"/>
</dbReference>
<dbReference type="InterPro" id="IPR029058">
    <property type="entry name" value="AB_hydrolase_fold"/>
</dbReference>
<dbReference type="OrthoDB" id="3200163at2759"/>
<name>A0A6A6IRU2_9PLEO</name>
<dbReference type="GeneID" id="54578056"/>
<feature type="domain" description="Carboxylesterase type B" evidence="1">
    <location>
        <begin position="22"/>
        <end position="479"/>
    </location>
</feature>
<evidence type="ECO:0000313" key="2">
    <source>
        <dbReference type="EMBL" id="KAF2253201.1"/>
    </source>
</evidence>